<feature type="domain" description="CBS" evidence="3">
    <location>
        <begin position="14"/>
        <end position="69"/>
    </location>
</feature>
<dbReference type="SMART" id="SM00116">
    <property type="entry name" value="CBS"/>
    <property type="match status" value="2"/>
</dbReference>
<comment type="caution">
    <text evidence="4">The sequence shown here is derived from an EMBL/GenBank/DDBJ whole genome shotgun (WGS) entry which is preliminary data.</text>
</comment>
<evidence type="ECO:0000313" key="5">
    <source>
        <dbReference type="Proteomes" id="UP001250932"/>
    </source>
</evidence>
<dbReference type="Gene3D" id="3.10.580.10">
    <property type="entry name" value="CBS-domain"/>
    <property type="match status" value="1"/>
</dbReference>
<dbReference type="PANTHER" id="PTHR48108:SF26">
    <property type="entry name" value="CBS DOMAIN-CONTAINING PROTEIN DDB_G0289609"/>
    <property type="match status" value="1"/>
</dbReference>
<dbReference type="Pfam" id="PF00571">
    <property type="entry name" value="CBS"/>
    <property type="match status" value="2"/>
</dbReference>
<dbReference type="Proteomes" id="UP001250932">
    <property type="component" value="Unassembled WGS sequence"/>
</dbReference>
<proteinExistence type="predicted"/>
<evidence type="ECO:0000259" key="3">
    <source>
        <dbReference type="PROSITE" id="PS51371"/>
    </source>
</evidence>
<evidence type="ECO:0000256" key="2">
    <source>
        <dbReference type="PROSITE-ProRule" id="PRU00703"/>
    </source>
</evidence>
<feature type="domain" description="CBS" evidence="3">
    <location>
        <begin position="78"/>
        <end position="135"/>
    </location>
</feature>
<sequence length="153" mass="16917">MKSNLRNHKIRHLRISPPICVSEGSLIRDAIRQMQTQRVGCVLVCQNDRLVGIMTEVDVVRKAELGEAAWNEPIQQWMTRAPVSIAANASIWDAAKAMKDGGFRHLPVIDGEGNPMGFISIRNIVTYLADQFPDTVYTLPPDPDKIPGTPEGA</sequence>
<keyword evidence="2" id="KW-0129">CBS domain</keyword>
<gene>
    <name evidence="4" type="ORF">PPG34_00275</name>
</gene>
<keyword evidence="5" id="KW-1185">Reference proteome</keyword>
<keyword evidence="1" id="KW-0677">Repeat</keyword>
<organism evidence="4 5">
    <name type="scientific">Candidatus Nitronereus thalassa</name>
    <dbReference type="NCBI Taxonomy" id="3020898"/>
    <lineage>
        <taxon>Bacteria</taxon>
        <taxon>Pseudomonadati</taxon>
        <taxon>Nitrospirota</taxon>
        <taxon>Nitrospiria</taxon>
        <taxon>Nitrospirales</taxon>
        <taxon>Nitrospiraceae</taxon>
        <taxon>Candidatus Nitronereus</taxon>
    </lineage>
</organism>
<name>A0ABU3K319_9BACT</name>
<reference evidence="4 5" key="1">
    <citation type="journal article" date="2023" name="ISME J.">
        <title>Cultivation and genomic characterization of novel and ubiquitous marine nitrite-oxidizing bacteria from the Nitrospirales.</title>
        <authorList>
            <person name="Mueller A.J."/>
            <person name="Daebeler A."/>
            <person name="Herbold C.W."/>
            <person name="Kirkegaard R.H."/>
            <person name="Daims H."/>
        </authorList>
    </citation>
    <scope>NUCLEOTIDE SEQUENCE [LARGE SCALE GENOMIC DNA]</scope>
    <source>
        <strain evidence="4 5">EB</strain>
    </source>
</reference>
<dbReference type="SUPFAM" id="SSF54631">
    <property type="entry name" value="CBS-domain pair"/>
    <property type="match status" value="1"/>
</dbReference>
<evidence type="ECO:0000256" key="1">
    <source>
        <dbReference type="ARBA" id="ARBA00022737"/>
    </source>
</evidence>
<evidence type="ECO:0000313" key="4">
    <source>
        <dbReference type="EMBL" id="MDT7040764.1"/>
    </source>
</evidence>
<accession>A0ABU3K319</accession>
<dbReference type="InterPro" id="IPR000644">
    <property type="entry name" value="CBS_dom"/>
</dbReference>
<dbReference type="InterPro" id="IPR046342">
    <property type="entry name" value="CBS_dom_sf"/>
</dbReference>
<dbReference type="InterPro" id="IPR051462">
    <property type="entry name" value="CBS_domain-containing"/>
</dbReference>
<dbReference type="EMBL" id="JAQOUE010000001">
    <property type="protein sequence ID" value="MDT7040764.1"/>
    <property type="molecule type" value="Genomic_DNA"/>
</dbReference>
<dbReference type="RefSeq" id="WP_313831122.1">
    <property type="nucleotide sequence ID" value="NZ_JAQOUE010000001.1"/>
</dbReference>
<dbReference type="PROSITE" id="PS51371">
    <property type="entry name" value="CBS"/>
    <property type="match status" value="2"/>
</dbReference>
<protein>
    <submittedName>
        <fullName evidence="4">CBS domain-containing protein</fullName>
    </submittedName>
</protein>
<dbReference type="PANTHER" id="PTHR48108">
    <property type="entry name" value="CBS DOMAIN-CONTAINING PROTEIN CBSX2, CHLOROPLASTIC"/>
    <property type="match status" value="1"/>
</dbReference>